<dbReference type="PANTHER" id="PTHR46663">
    <property type="entry name" value="DIGUANYLATE CYCLASE DGCT-RELATED"/>
    <property type="match status" value="1"/>
</dbReference>
<reference evidence="2" key="1">
    <citation type="submission" date="2019-08" db="EMBL/GenBank/DDBJ databases">
        <authorList>
            <person name="Kucharzyk K."/>
            <person name="Murdoch R.W."/>
            <person name="Higgins S."/>
            <person name="Loffler F."/>
        </authorList>
    </citation>
    <scope>NUCLEOTIDE SEQUENCE</scope>
</reference>
<organism evidence="2">
    <name type="scientific">bioreactor metagenome</name>
    <dbReference type="NCBI Taxonomy" id="1076179"/>
    <lineage>
        <taxon>unclassified sequences</taxon>
        <taxon>metagenomes</taxon>
        <taxon>ecological metagenomes</taxon>
    </lineage>
</organism>
<proteinExistence type="predicted"/>
<name>A0A645B304_9ZZZZ</name>
<dbReference type="SMART" id="SM00267">
    <property type="entry name" value="GGDEF"/>
    <property type="match status" value="1"/>
</dbReference>
<dbReference type="InterPro" id="IPR052163">
    <property type="entry name" value="DGC-Regulatory_Protein"/>
</dbReference>
<evidence type="ECO:0000259" key="1">
    <source>
        <dbReference type="PROSITE" id="PS50887"/>
    </source>
</evidence>
<dbReference type="CDD" id="cd01949">
    <property type="entry name" value="GGDEF"/>
    <property type="match status" value="1"/>
</dbReference>
<dbReference type="EMBL" id="VSSQ01017449">
    <property type="protein sequence ID" value="MPM59767.1"/>
    <property type="molecule type" value="Genomic_DNA"/>
</dbReference>
<dbReference type="NCBIfam" id="TIGR00254">
    <property type="entry name" value="GGDEF"/>
    <property type="match status" value="1"/>
</dbReference>
<dbReference type="InterPro" id="IPR000160">
    <property type="entry name" value="GGDEF_dom"/>
</dbReference>
<gene>
    <name evidence="2" type="ORF">SDC9_106613</name>
</gene>
<dbReference type="InterPro" id="IPR043128">
    <property type="entry name" value="Rev_trsase/Diguanyl_cyclase"/>
</dbReference>
<dbReference type="AlphaFoldDB" id="A0A645B304"/>
<evidence type="ECO:0000313" key="2">
    <source>
        <dbReference type="EMBL" id="MPM59767.1"/>
    </source>
</evidence>
<dbReference type="SUPFAM" id="SSF55073">
    <property type="entry name" value="Nucleotide cyclase"/>
    <property type="match status" value="1"/>
</dbReference>
<dbReference type="InterPro" id="IPR029787">
    <property type="entry name" value="Nucleotide_cyclase"/>
</dbReference>
<feature type="domain" description="GGDEF" evidence="1">
    <location>
        <begin position="16"/>
        <end position="150"/>
    </location>
</feature>
<dbReference type="Gene3D" id="3.30.70.270">
    <property type="match status" value="1"/>
</dbReference>
<sequence length="163" mass="18676">MSKLNIALEEAKKHKYIIAVILFDVDKFKNVNDTYGHCEGDMMLKTIANAVKKSIRNTDVFGRLGGDEFLIIQQFIKNKEDIICLMDRILYNIKSQPINLNNNEHYINISIGISIFPSDGHSIEELVNCADNAMYYTKKNGGNSYNFYEHSKKVLINSLYKSN</sequence>
<accession>A0A645B304</accession>
<dbReference type="Pfam" id="PF00990">
    <property type="entry name" value="GGDEF"/>
    <property type="match status" value="1"/>
</dbReference>
<comment type="caution">
    <text evidence="2">The sequence shown here is derived from an EMBL/GenBank/DDBJ whole genome shotgun (WGS) entry which is preliminary data.</text>
</comment>
<dbReference type="PANTHER" id="PTHR46663:SF2">
    <property type="entry name" value="GGDEF DOMAIN-CONTAINING PROTEIN"/>
    <property type="match status" value="1"/>
</dbReference>
<protein>
    <submittedName>
        <fullName evidence="2">Putative signaling protein</fullName>
    </submittedName>
</protein>
<dbReference type="PROSITE" id="PS50887">
    <property type="entry name" value="GGDEF"/>
    <property type="match status" value="1"/>
</dbReference>